<gene>
    <name evidence="1" type="ORF">GordTnk2_70</name>
</gene>
<protein>
    <submittedName>
        <fullName evidence="1">Uncharacterized protein</fullName>
    </submittedName>
</protein>
<dbReference type="EMBL" id="KP790008">
    <property type="protein sequence ID" value="AKC02810.1"/>
    <property type="molecule type" value="Genomic_DNA"/>
</dbReference>
<evidence type="ECO:0000313" key="1">
    <source>
        <dbReference type="EMBL" id="AKC02810.1"/>
    </source>
</evidence>
<evidence type="ECO:0000313" key="2">
    <source>
        <dbReference type="Proteomes" id="UP000033020"/>
    </source>
</evidence>
<proteinExistence type="predicted"/>
<name>A0A0E3T7U8_9CAUD</name>
<sequence>MAKHWNEIHSAKVGHSYCRNCCDFTTAILLDTDHGIIACVRCGLAKNIKSKFQERMEEIMKFTAKLADKPYYTFGTPPCPRQPDEITNTVTQVIPAVN</sequence>
<reference evidence="1 2" key="1">
    <citation type="journal article" date="2015" name="Sci. Rep.">
        <title>Bacteriophages of wastewater foaming-associated filamentous Gordonia reduce host levels in raw activated sludge.</title>
        <authorList>
            <person name="Liu M."/>
            <person name="Gill J.J."/>
            <person name="Young R."/>
            <person name="Summer E.J."/>
        </authorList>
    </citation>
    <scope>NUCLEOTIDE SEQUENCE [LARGE SCALE GENOMIC DNA]</scope>
</reference>
<dbReference type="KEGG" id="vg:26795117"/>
<organism evidence="1 2">
    <name type="scientific">Gordonia phage GordTnk2</name>
    <dbReference type="NCBI Taxonomy" id="1622192"/>
    <lineage>
        <taxon>Viruses</taxon>
        <taxon>Duplodnaviria</taxon>
        <taxon>Heunggongvirae</taxon>
        <taxon>Uroviricota</taxon>
        <taxon>Caudoviricetes</taxon>
        <taxon>Gordtnkvirus</taxon>
        <taxon>Gordtnkvirus gordtnk2</taxon>
    </lineage>
</organism>
<keyword evidence="2" id="KW-1185">Reference proteome</keyword>
<dbReference type="GeneID" id="26795117"/>
<dbReference type="Proteomes" id="UP000033020">
    <property type="component" value="Segment"/>
</dbReference>
<accession>A0A0E3T7U8</accession>
<dbReference type="RefSeq" id="YP_009223978.1">
    <property type="nucleotide sequence ID" value="NC_029074.1"/>
</dbReference>